<dbReference type="RefSeq" id="WP_089998243.1">
    <property type="nucleotide sequence ID" value="NZ_FOBV01000001.1"/>
</dbReference>
<dbReference type="InterPro" id="IPR011990">
    <property type="entry name" value="TPR-like_helical_dom_sf"/>
</dbReference>
<name>A0A1H7W527_9FLAO</name>
<dbReference type="Pfam" id="PF12771">
    <property type="entry name" value="SusD-like_2"/>
    <property type="match status" value="1"/>
</dbReference>
<dbReference type="STRING" id="295069.SAMN05421856_101498"/>
<evidence type="ECO:0000313" key="2">
    <source>
        <dbReference type="Proteomes" id="UP000199450"/>
    </source>
</evidence>
<reference evidence="2" key="1">
    <citation type="submission" date="2016-10" db="EMBL/GenBank/DDBJ databases">
        <authorList>
            <person name="Varghese N."/>
            <person name="Submissions S."/>
        </authorList>
    </citation>
    <scope>NUCLEOTIDE SEQUENCE [LARGE SCALE GENOMIC DNA]</scope>
    <source>
        <strain evidence="2">DSM 17453</strain>
    </source>
</reference>
<evidence type="ECO:0000313" key="1">
    <source>
        <dbReference type="EMBL" id="SEM16626.1"/>
    </source>
</evidence>
<protein>
    <submittedName>
        <fullName evidence="1">Starch-binding associating with outer membrane</fullName>
    </submittedName>
</protein>
<dbReference type="OrthoDB" id="725917at2"/>
<keyword evidence="2" id="KW-1185">Reference proteome</keyword>
<gene>
    <name evidence="1" type="ORF">SAMN05421856_101498</name>
</gene>
<organism evidence="1 2">
    <name type="scientific">Chryseobacterium taichungense</name>
    <dbReference type="NCBI Taxonomy" id="295069"/>
    <lineage>
        <taxon>Bacteria</taxon>
        <taxon>Pseudomonadati</taxon>
        <taxon>Bacteroidota</taxon>
        <taxon>Flavobacteriia</taxon>
        <taxon>Flavobacteriales</taxon>
        <taxon>Weeksellaceae</taxon>
        <taxon>Chryseobacterium group</taxon>
        <taxon>Chryseobacterium</taxon>
    </lineage>
</organism>
<dbReference type="InterPro" id="IPR041662">
    <property type="entry name" value="SusD-like_2"/>
</dbReference>
<dbReference type="EMBL" id="FOBV01000001">
    <property type="protein sequence ID" value="SEM16626.1"/>
    <property type="molecule type" value="Genomic_DNA"/>
</dbReference>
<accession>A0A1H7W527</accession>
<dbReference type="SUPFAM" id="SSF48452">
    <property type="entry name" value="TPR-like"/>
    <property type="match status" value="1"/>
</dbReference>
<dbReference type="Proteomes" id="UP000199450">
    <property type="component" value="Unassembled WGS sequence"/>
</dbReference>
<dbReference type="Gene3D" id="1.25.40.390">
    <property type="match status" value="1"/>
</dbReference>
<dbReference type="PROSITE" id="PS51257">
    <property type="entry name" value="PROKAR_LIPOPROTEIN"/>
    <property type="match status" value="1"/>
</dbReference>
<dbReference type="AlphaFoldDB" id="A0A1H7W527"/>
<proteinExistence type="predicted"/>
<sequence length="554" mass="60902">MKKIFLYSSIALMAFVSSCREMDDNISPNNVDPSLISPRQTLAASENLVFSTQAGTMNSLSNVWTNTWAGNNFYFGNPLTREYSLDISNTFSTGIWSSSYVAANNLQGIINNGASLPLHSAIARILKAYTMQYIVDFYGDAPYSEAFKGQQNLAPKYDDDASIYRELVLEINKAIADIDATVVTGDNNVGQAEDVIFQGDMDKWKLFANNIKLKILLRQSKVTDATVRSFVDAQLQSLASADTSKFYIGDVAINPGYSNLNSSTPNPWFSNYGMVNYQGSSLNTNGWRLYKAAQYYANSVNGTLYGTSARDYRGSQMFRRLSTSPAQQNPTSVVGLKQGAPKLSGSEWQVSFIGWKFIGEQNFDGTVIPQSNNPDDSNLLVYGMLSGDTSAGAEIATRGSAMDGYLALGSENKLLLAEAAVLYPTIFTFSAQAQYEAAVQDSFAFYEIPERAGAYLSALNTTAVGWTGAPNKIAAIQYQRFASLANLRQVETYINFLKTGYPNIPVADNAIYPNKPYRLIYPSSEYTGNSSNVPNVSQAQVFTKNQYTPFWNQN</sequence>